<sequence length="423" mass="44184">MLAVCLASSGAAVVGAGAAHAVDPDRLRPGCVWRTAEDQANHVQTCSWHSESLGREVTVQVRPSDQQPGQTERGVYFLDGLGSTPAYSSWSLPIAGAVQNYSPADNLVMPTGGSGEWMTNWRTAPTGAASAPQWETFLSSELPAYLYSNFDVGQHNNAIVGVSMSAAPAIITGLDHPETFSVMRAYSGYYETDNPLGWLAIPLIQISRSGITNGLWGMWGNPLSPDNNWAHNSVARRLLTQPAPPQTIIVSTGNGTLSPAEIDAQNAAMATIWREHPEQLPAFLLSSADGVLVGGALESAAFGSTLLLQAATTAVGLPVRYRYSSGGHNWLAWGDDAHADAQEVDAALDAAAAGTSTTSTQSPSVTPTSPTPSSPVSPANVERELSSLPTTLPAPVRDAVDTAATAIGSLAPHLAPAFTSAHR</sequence>
<evidence type="ECO:0000256" key="1">
    <source>
        <dbReference type="SAM" id="MobiDB-lite"/>
    </source>
</evidence>
<evidence type="ECO:0000313" key="4">
    <source>
        <dbReference type="Proteomes" id="UP000563898"/>
    </source>
</evidence>
<feature type="region of interest" description="Disordered" evidence="1">
    <location>
        <begin position="352"/>
        <end position="394"/>
    </location>
</feature>
<dbReference type="Gene3D" id="3.40.50.1820">
    <property type="entry name" value="alpha/beta hydrolase"/>
    <property type="match status" value="1"/>
</dbReference>
<proteinExistence type="predicted"/>
<dbReference type="InterPro" id="IPR050583">
    <property type="entry name" value="Mycobacterial_A85_antigen"/>
</dbReference>
<dbReference type="EMBL" id="JAAXPC010000001">
    <property type="protein sequence ID" value="NKY00408.1"/>
    <property type="molecule type" value="Genomic_DNA"/>
</dbReference>
<dbReference type="SUPFAM" id="SSF53474">
    <property type="entry name" value="alpha/beta-Hydrolases"/>
    <property type="match status" value="1"/>
</dbReference>
<dbReference type="InterPro" id="IPR000801">
    <property type="entry name" value="Esterase-like"/>
</dbReference>
<comment type="caution">
    <text evidence="3">The sequence shown here is derived from an EMBL/GenBank/DDBJ whole genome shotgun (WGS) entry which is preliminary data.</text>
</comment>
<protein>
    <submittedName>
        <fullName evidence="3">Mycolyltransferase</fullName>
    </submittedName>
</protein>
<dbReference type="Proteomes" id="UP000563898">
    <property type="component" value="Unassembled WGS sequence"/>
</dbReference>
<dbReference type="PANTHER" id="PTHR48098:SF1">
    <property type="entry name" value="DIACYLGLYCEROL ACYLTRANSFERASE_MYCOLYLTRANSFERASE AG85A"/>
    <property type="match status" value="1"/>
</dbReference>
<dbReference type="Pfam" id="PF00756">
    <property type="entry name" value="Esterase"/>
    <property type="match status" value="1"/>
</dbReference>
<dbReference type="InterPro" id="IPR029058">
    <property type="entry name" value="AB_hydrolase_fold"/>
</dbReference>
<gene>
    <name evidence="3" type="ORF">HGA05_02285</name>
</gene>
<feature type="chain" id="PRO_5032822043" evidence="2">
    <location>
        <begin position="22"/>
        <end position="423"/>
    </location>
</feature>
<name>A0A846WG10_9ACTN</name>
<dbReference type="GO" id="GO:0016747">
    <property type="term" value="F:acyltransferase activity, transferring groups other than amino-acyl groups"/>
    <property type="evidence" value="ECO:0007669"/>
    <property type="project" value="TreeGrafter"/>
</dbReference>
<organism evidence="3 4">
    <name type="scientific">Gordonia polyisoprenivorans</name>
    <dbReference type="NCBI Taxonomy" id="84595"/>
    <lineage>
        <taxon>Bacteria</taxon>
        <taxon>Bacillati</taxon>
        <taxon>Actinomycetota</taxon>
        <taxon>Actinomycetes</taxon>
        <taxon>Mycobacteriales</taxon>
        <taxon>Gordoniaceae</taxon>
        <taxon>Gordonia</taxon>
    </lineage>
</organism>
<accession>A0A846WG10</accession>
<dbReference type="PANTHER" id="PTHR48098">
    <property type="entry name" value="ENTEROCHELIN ESTERASE-RELATED"/>
    <property type="match status" value="1"/>
</dbReference>
<feature type="compositionally biased region" description="Low complexity" evidence="1">
    <location>
        <begin position="352"/>
        <end position="368"/>
    </location>
</feature>
<feature type="signal peptide" evidence="2">
    <location>
        <begin position="1"/>
        <end position="21"/>
    </location>
</feature>
<dbReference type="AlphaFoldDB" id="A0A846WG10"/>
<keyword evidence="2" id="KW-0732">Signal</keyword>
<evidence type="ECO:0000313" key="3">
    <source>
        <dbReference type="EMBL" id="NKY00408.1"/>
    </source>
</evidence>
<keyword evidence="3" id="KW-0808">Transferase</keyword>
<evidence type="ECO:0000256" key="2">
    <source>
        <dbReference type="SAM" id="SignalP"/>
    </source>
</evidence>
<reference evidence="3 4" key="1">
    <citation type="submission" date="2020-04" db="EMBL/GenBank/DDBJ databases">
        <title>MicrobeNet Type strains.</title>
        <authorList>
            <person name="Nicholson A.C."/>
        </authorList>
    </citation>
    <scope>NUCLEOTIDE SEQUENCE [LARGE SCALE GENOMIC DNA]</scope>
    <source>
        <strain evidence="3 4">ATCC BAA-14</strain>
    </source>
</reference>